<dbReference type="Proteomes" id="UP000754883">
    <property type="component" value="Unassembled WGS sequence"/>
</dbReference>
<dbReference type="GO" id="GO:0046872">
    <property type="term" value="F:metal ion binding"/>
    <property type="evidence" value="ECO:0007669"/>
    <property type="project" value="UniProtKB-KW"/>
</dbReference>
<evidence type="ECO:0000256" key="1">
    <source>
        <dbReference type="ARBA" id="ARBA00001947"/>
    </source>
</evidence>
<protein>
    <recommendedName>
        <fullName evidence="6">Metallo-beta-lactamase domain-containing protein</fullName>
    </recommendedName>
</protein>
<reference evidence="7" key="1">
    <citation type="submission" date="2021-10" db="EMBL/GenBank/DDBJ databases">
        <authorList>
            <person name="Piombo E."/>
        </authorList>
    </citation>
    <scope>NUCLEOTIDE SEQUENCE</scope>
</reference>
<dbReference type="Gene3D" id="3.60.15.10">
    <property type="entry name" value="Ribonuclease Z/Hydroxyacylglutathione hydrolase-like"/>
    <property type="match status" value="1"/>
</dbReference>
<dbReference type="PANTHER" id="PTHR42978:SF2">
    <property type="entry name" value="102 KBASES UNSTABLE REGION: FROM 1 TO 119443"/>
    <property type="match status" value="1"/>
</dbReference>
<dbReference type="SMART" id="SM00849">
    <property type="entry name" value="Lactamase_B"/>
    <property type="match status" value="1"/>
</dbReference>
<accession>A0A9N9UB96</accession>
<evidence type="ECO:0000259" key="6">
    <source>
        <dbReference type="SMART" id="SM00849"/>
    </source>
</evidence>
<keyword evidence="5" id="KW-0862">Zinc</keyword>
<dbReference type="InterPro" id="IPR001279">
    <property type="entry name" value="Metallo-B-lactamas"/>
</dbReference>
<dbReference type="Pfam" id="PF00753">
    <property type="entry name" value="Lactamase_B"/>
    <property type="match status" value="1"/>
</dbReference>
<organism evidence="7 8">
    <name type="scientific">Clonostachys byssicola</name>
    <dbReference type="NCBI Taxonomy" id="160290"/>
    <lineage>
        <taxon>Eukaryota</taxon>
        <taxon>Fungi</taxon>
        <taxon>Dikarya</taxon>
        <taxon>Ascomycota</taxon>
        <taxon>Pezizomycotina</taxon>
        <taxon>Sordariomycetes</taxon>
        <taxon>Hypocreomycetidae</taxon>
        <taxon>Hypocreales</taxon>
        <taxon>Bionectriaceae</taxon>
        <taxon>Clonostachys</taxon>
    </lineage>
</organism>
<keyword evidence="4" id="KW-0378">Hydrolase</keyword>
<name>A0A9N9UB96_9HYPO</name>
<dbReference type="CDD" id="cd07730">
    <property type="entry name" value="metallo-hydrolase-like_MBL-fold"/>
    <property type="match status" value="1"/>
</dbReference>
<dbReference type="EMBL" id="CABFNO020001405">
    <property type="protein sequence ID" value="CAG9986798.1"/>
    <property type="molecule type" value="Genomic_DNA"/>
</dbReference>
<dbReference type="OrthoDB" id="10250730at2759"/>
<comment type="cofactor">
    <cofactor evidence="1">
        <name>Zn(2+)</name>
        <dbReference type="ChEBI" id="CHEBI:29105"/>
    </cofactor>
</comment>
<proteinExistence type="inferred from homology"/>
<keyword evidence="8" id="KW-1185">Reference proteome</keyword>
<dbReference type="InterPro" id="IPR051013">
    <property type="entry name" value="MBL_superfamily_lactonases"/>
</dbReference>
<evidence type="ECO:0000256" key="4">
    <source>
        <dbReference type="ARBA" id="ARBA00022801"/>
    </source>
</evidence>
<dbReference type="AlphaFoldDB" id="A0A9N9UB96"/>
<dbReference type="InterPro" id="IPR036866">
    <property type="entry name" value="RibonucZ/Hydroxyglut_hydro"/>
</dbReference>
<dbReference type="SUPFAM" id="SSF56281">
    <property type="entry name" value="Metallo-hydrolase/oxidoreductase"/>
    <property type="match status" value="1"/>
</dbReference>
<evidence type="ECO:0000256" key="3">
    <source>
        <dbReference type="ARBA" id="ARBA00022723"/>
    </source>
</evidence>
<evidence type="ECO:0000313" key="8">
    <source>
        <dbReference type="Proteomes" id="UP000754883"/>
    </source>
</evidence>
<gene>
    <name evidence="7" type="ORF">CBYS24578_00007996</name>
</gene>
<comment type="caution">
    <text evidence="7">The sequence shown here is derived from an EMBL/GenBank/DDBJ whole genome shotgun (WGS) entry which is preliminary data.</text>
</comment>
<evidence type="ECO:0000256" key="5">
    <source>
        <dbReference type="ARBA" id="ARBA00022833"/>
    </source>
</evidence>
<sequence>MPDHPIVEVFVLPTGYLWLPDEWMFADGDPRVKHLCPDFSFLIRHSSGKNVLFDLGLRKDLHNLPRVAKKEFDIIEPYVPKDASDLLSEASLKPDDINYIILSHLHFDHTGNVSQYPEAQVLLGPGSTFVAAPGYPTVDESPFDGTIFAHARVREFEKSQYQPLPPGSAPKDFPFDKGIDFFGDGTLYILDAPGHMQGHQIALARTGAQEWVAMGGDCCHHRNFLEGFSRDISVSVGPGGQAGFHKYPEDARVTISKTQILHSNPEVLVVLAHDAEIDGCIPLYPEKLNGWRERNLKHVTRKSVLTLEEVKGRYD</sequence>
<dbReference type="PANTHER" id="PTHR42978">
    <property type="entry name" value="QUORUM-QUENCHING LACTONASE YTNP-RELATED-RELATED"/>
    <property type="match status" value="1"/>
</dbReference>
<comment type="similarity">
    <text evidence="2">Belongs to the metallo-beta-lactamase superfamily.</text>
</comment>
<evidence type="ECO:0000313" key="7">
    <source>
        <dbReference type="EMBL" id="CAG9986798.1"/>
    </source>
</evidence>
<feature type="domain" description="Metallo-beta-lactamase" evidence="6">
    <location>
        <begin position="37"/>
        <end position="273"/>
    </location>
</feature>
<evidence type="ECO:0000256" key="2">
    <source>
        <dbReference type="ARBA" id="ARBA00007749"/>
    </source>
</evidence>
<keyword evidence="3" id="KW-0479">Metal-binding</keyword>
<dbReference type="GO" id="GO:0016787">
    <property type="term" value="F:hydrolase activity"/>
    <property type="evidence" value="ECO:0007669"/>
    <property type="project" value="UniProtKB-KW"/>
</dbReference>